<protein>
    <recommendedName>
        <fullName evidence="4">Tape measure protein</fullName>
    </recommendedName>
</protein>
<evidence type="ECO:0000313" key="2">
    <source>
        <dbReference type="EMBL" id="UOE43746.1"/>
    </source>
</evidence>
<dbReference type="Proteomes" id="UP000832097">
    <property type="component" value="Chromosome"/>
</dbReference>
<keyword evidence="3" id="KW-1185">Reference proteome</keyword>
<sequence>MADITVNLRADPTAFDAGVKQAEQAIDEWEASSGDSAEVVARKLEEVIRAVVKLGTQSGKTKDDMVRDLRNFGLSAEDAERAVHAVWDEMGEGQRAAREVEKAATAYEEVEEKADGAADAAKAVGDESEKTGTKVESLGDIAKSVLEGDFGGAAESAIGALSALGLFAGAGGALAAAIGEGISGIVGNWVESWDDAAKESEQRVSRMFDAMLESGNKYLQADFISKEVARLADDTDSWNEAQKRAQDTGLEIGTVLRAMAGDQSAISATQDELNRKRQEELDLIDRSSKAGEERAAAIDAVNLEYAETTDWLRQIQADTDTAAEKTKAVQGAVEQVTRKEAESAQRGKDAIAERGKALEEYYKKAASPPEVRVPVTADTSAVDRELEALRRRAASIDLTVTVNQRRGTQVI</sequence>
<dbReference type="RefSeq" id="WP_243554927.1">
    <property type="nucleotide sequence ID" value="NZ_CP094528.1"/>
</dbReference>
<organism evidence="2 3">
    <name type="scientific">Agromyces larvae</name>
    <dbReference type="NCBI Taxonomy" id="2929802"/>
    <lineage>
        <taxon>Bacteria</taxon>
        <taxon>Bacillati</taxon>
        <taxon>Actinomycetota</taxon>
        <taxon>Actinomycetes</taxon>
        <taxon>Micrococcales</taxon>
        <taxon>Microbacteriaceae</taxon>
        <taxon>Agromyces</taxon>
    </lineage>
</organism>
<evidence type="ECO:0000256" key="1">
    <source>
        <dbReference type="SAM" id="Coils"/>
    </source>
</evidence>
<keyword evidence="1" id="KW-0175">Coiled coil</keyword>
<evidence type="ECO:0000313" key="3">
    <source>
        <dbReference type="Proteomes" id="UP000832097"/>
    </source>
</evidence>
<accession>A0ABY4BWZ7</accession>
<gene>
    <name evidence="2" type="ORF">MTO99_16480</name>
</gene>
<reference evidence="2 3" key="1">
    <citation type="submission" date="2022-03" db="EMBL/GenBank/DDBJ databases">
        <title>Mucilaginibacter sp. isolated from the gut of Protaetia brevitarsis seulensis larvae.</title>
        <authorList>
            <person name="Won M."/>
            <person name="Kim S.-J."/>
            <person name="Kwon S.-W."/>
        </authorList>
    </citation>
    <scope>NUCLEOTIDE SEQUENCE [LARGE SCALE GENOMIC DNA]</scope>
    <source>
        <strain evidence="2 3">CFWR-12</strain>
    </source>
</reference>
<feature type="coiled-coil region" evidence="1">
    <location>
        <begin position="93"/>
        <end position="120"/>
    </location>
</feature>
<proteinExistence type="predicted"/>
<name>A0ABY4BWZ7_9MICO</name>
<dbReference type="EMBL" id="CP094528">
    <property type="protein sequence ID" value="UOE43746.1"/>
    <property type="molecule type" value="Genomic_DNA"/>
</dbReference>
<evidence type="ECO:0008006" key="4">
    <source>
        <dbReference type="Google" id="ProtNLM"/>
    </source>
</evidence>